<name>B6DE22_ANODA</name>
<evidence type="ECO:0000256" key="1">
    <source>
        <dbReference type="SAM" id="SignalP"/>
    </source>
</evidence>
<accession>B6DE22</accession>
<feature type="signal peptide" evidence="1">
    <location>
        <begin position="1"/>
        <end position="20"/>
    </location>
</feature>
<evidence type="ECO:0000313" key="2">
    <source>
        <dbReference type="EMBL" id="ACI30169.1"/>
    </source>
</evidence>
<dbReference type="AlphaFoldDB" id="B6DE22"/>
<proteinExistence type="evidence at transcript level"/>
<dbReference type="EMBL" id="EU934391">
    <property type="protein sequence ID" value="ACI30169.1"/>
    <property type="molecule type" value="mRNA"/>
</dbReference>
<reference evidence="2" key="1">
    <citation type="journal article" date="2009" name="BMC Genomics">
        <title>The salivary gland transcriptome of the neotropical malaria vector Anopheles darlingi reveals accelerated evolution of genes relevant to hematophagy.</title>
        <authorList>
            <person name="Calvo E."/>
            <person name="Pham V.M."/>
            <person name="Marinotti O."/>
            <person name="Andersen J.F."/>
            <person name="Ribeiro J.M.C."/>
        </authorList>
    </citation>
    <scope>NUCLEOTIDE SEQUENCE</scope>
    <source>
        <tissue evidence="2">Salivary glands</tissue>
    </source>
</reference>
<feature type="chain" id="PRO_5002841744" evidence="1">
    <location>
        <begin position="21"/>
        <end position="84"/>
    </location>
</feature>
<organism evidence="2">
    <name type="scientific">Anopheles darlingi</name>
    <name type="common">Mosquito</name>
    <dbReference type="NCBI Taxonomy" id="43151"/>
    <lineage>
        <taxon>Eukaryota</taxon>
        <taxon>Metazoa</taxon>
        <taxon>Ecdysozoa</taxon>
        <taxon>Arthropoda</taxon>
        <taxon>Hexapoda</taxon>
        <taxon>Insecta</taxon>
        <taxon>Pterygota</taxon>
        <taxon>Neoptera</taxon>
        <taxon>Endopterygota</taxon>
        <taxon>Diptera</taxon>
        <taxon>Nematocera</taxon>
        <taxon>Culicoidea</taxon>
        <taxon>Culicidae</taxon>
        <taxon>Anophelinae</taxon>
        <taxon>Anopheles</taxon>
    </lineage>
</organism>
<sequence length="84" mass="8943">MKYAFVALLSLVLLVSGTSAAPVDLEEAPEDVPKAVALTASHILDQFTDLVHTPPQITNVIDGPKLCPEGQKLDHQGKCRPILG</sequence>
<keyword evidence="1" id="KW-0732">Signal</keyword>
<protein>
    <submittedName>
        <fullName evidence="2">Putative 6.9 kDa salivary secreted peptide</fullName>
    </submittedName>
</protein>